<accession>A0ABW0WTV2</accession>
<gene>
    <name evidence="1" type="ORF">ACFP3U_01755</name>
</gene>
<sequence length="194" mass="20950">MTDGNSSGERIGELIASRRKYLGLSEEDVARKLADASGYAPSRTDVWRWETEYEGRTPGPQYLPYLADVLELDESRLRRARAATKAARRFKVTAPVSSAEVVARLLPADTELSPLATTTGATVGAADAEALLRRVHGLRLAGDVLAGGDLVETVVRELRSAVRLHNDTCHSEAVGRRLLTGVGELAQLAERKTG</sequence>
<protein>
    <recommendedName>
        <fullName evidence="3">HTH cro/C1-type domain-containing protein</fullName>
    </recommendedName>
</protein>
<dbReference type="EMBL" id="JBHSOF010000001">
    <property type="protein sequence ID" value="MFC5661702.1"/>
    <property type="molecule type" value="Genomic_DNA"/>
</dbReference>
<reference evidence="2" key="1">
    <citation type="journal article" date="2019" name="Int. J. Syst. Evol. Microbiol.">
        <title>The Global Catalogue of Microorganisms (GCM) 10K type strain sequencing project: providing services to taxonomists for standard genome sequencing and annotation.</title>
        <authorList>
            <consortium name="The Broad Institute Genomics Platform"/>
            <consortium name="The Broad Institute Genome Sequencing Center for Infectious Disease"/>
            <person name="Wu L."/>
            <person name="Ma J."/>
        </authorList>
    </citation>
    <scope>NUCLEOTIDE SEQUENCE [LARGE SCALE GENOMIC DNA]</scope>
    <source>
        <strain evidence="2">CGMCC 4.1437</strain>
    </source>
</reference>
<evidence type="ECO:0008006" key="3">
    <source>
        <dbReference type="Google" id="ProtNLM"/>
    </source>
</evidence>
<dbReference type="InterPro" id="IPR010982">
    <property type="entry name" value="Lambda_DNA-bd_dom_sf"/>
</dbReference>
<dbReference type="Gene3D" id="1.10.260.40">
    <property type="entry name" value="lambda repressor-like DNA-binding domains"/>
    <property type="match status" value="1"/>
</dbReference>
<dbReference type="CDD" id="cd00093">
    <property type="entry name" value="HTH_XRE"/>
    <property type="match status" value="1"/>
</dbReference>
<proteinExistence type="predicted"/>
<comment type="caution">
    <text evidence="1">The sequence shown here is derived from an EMBL/GenBank/DDBJ whole genome shotgun (WGS) entry which is preliminary data.</text>
</comment>
<evidence type="ECO:0000313" key="2">
    <source>
        <dbReference type="Proteomes" id="UP001595975"/>
    </source>
</evidence>
<dbReference type="InterPro" id="IPR001387">
    <property type="entry name" value="Cro/C1-type_HTH"/>
</dbReference>
<dbReference type="RefSeq" id="WP_380223264.1">
    <property type="nucleotide sequence ID" value="NZ_JBHSOF010000001.1"/>
</dbReference>
<name>A0ABW0WTV2_9ACTN</name>
<evidence type="ECO:0000313" key="1">
    <source>
        <dbReference type="EMBL" id="MFC5661702.1"/>
    </source>
</evidence>
<organism evidence="1 2">
    <name type="scientific">Kitasatospora misakiensis</name>
    <dbReference type="NCBI Taxonomy" id="67330"/>
    <lineage>
        <taxon>Bacteria</taxon>
        <taxon>Bacillati</taxon>
        <taxon>Actinomycetota</taxon>
        <taxon>Actinomycetes</taxon>
        <taxon>Kitasatosporales</taxon>
        <taxon>Streptomycetaceae</taxon>
        <taxon>Kitasatospora</taxon>
    </lineage>
</organism>
<dbReference type="Proteomes" id="UP001595975">
    <property type="component" value="Unassembled WGS sequence"/>
</dbReference>
<keyword evidence="2" id="KW-1185">Reference proteome</keyword>